<reference evidence="4 5" key="2">
    <citation type="submission" date="2024-10" db="EMBL/GenBank/DDBJ databases">
        <authorList>
            <person name="Ryan C."/>
        </authorList>
    </citation>
    <scope>NUCLEOTIDE SEQUENCE [LARGE SCALE GENOMIC DNA]</scope>
</reference>
<dbReference type="AlphaFoldDB" id="A0ABC9C1I9"/>
<keyword evidence="1 2" id="KW-0732">Signal</keyword>
<proteinExistence type="predicted"/>
<accession>A0ABC9C1I9</accession>
<dbReference type="Proteomes" id="UP001497457">
    <property type="component" value="Chromosome 28b"/>
</dbReference>
<evidence type="ECO:0000259" key="3">
    <source>
        <dbReference type="Pfam" id="PF05617"/>
    </source>
</evidence>
<dbReference type="Pfam" id="PF05617">
    <property type="entry name" value="Prolamin_like"/>
    <property type="match status" value="1"/>
</dbReference>
<protein>
    <recommendedName>
        <fullName evidence="3">Prolamin-like domain-containing protein</fullName>
    </recommendedName>
</protein>
<evidence type="ECO:0000313" key="5">
    <source>
        <dbReference type="Proteomes" id="UP001497457"/>
    </source>
</evidence>
<feature type="domain" description="Prolamin-like" evidence="3">
    <location>
        <begin position="67"/>
        <end position="115"/>
    </location>
</feature>
<reference evidence="5" key="1">
    <citation type="submission" date="2024-06" db="EMBL/GenBank/DDBJ databases">
        <authorList>
            <person name="Ryan C."/>
        </authorList>
    </citation>
    <scope>NUCLEOTIDE SEQUENCE [LARGE SCALE GENOMIC DNA]</scope>
</reference>
<dbReference type="InterPro" id="IPR008502">
    <property type="entry name" value="Prolamin-like"/>
</dbReference>
<name>A0ABC9C1I9_9POAL</name>
<organism evidence="4 5">
    <name type="scientific">Urochloa decumbens</name>
    <dbReference type="NCBI Taxonomy" id="240449"/>
    <lineage>
        <taxon>Eukaryota</taxon>
        <taxon>Viridiplantae</taxon>
        <taxon>Streptophyta</taxon>
        <taxon>Embryophyta</taxon>
        <taxon>Tracheophyta</taxon>
        <taxon>Spermatophyta</taxon>
        <taxon>Magnoliopsida</taxon>
        <taxon>Liliopsida</taxon>
        <taxon>Poales</taxon>
        <taxon>Poaceae</taxon>
        <taxon>PACMAD clade</taxon>
        <taxon>Panicoideae</taxon>
        <taxon>Panicodae</taxon>
        <taxon>Paniceae</taxon>
        <taxon>Melinidinae</taxon>
        <taxon>Urochloa</taxon>
    </lineage>
</organism>
<sequence>MANGLSHCCRGVLLVLAVAHAVAATAPDAPAEAPARSRQLLPREYIPAPPTAEAGAVVPTAAAAAACVQSILEASRPCAADVLQTLVFKTVHLSKDCCRVLAGVGEECVAAVFSVGGGDVGPALLPVVNSVCGLVASIG</sequence>
<feature type="chain" id="PRO_5044828586" description="Prolamin-like domain-containing protein" evidence="2">
    <location>
        <begin position="25"/>
        <end position="139"/>
    </location>
</feature>
<dbReference type="EMBL" id="OZ075138">
    <property type="protein sequence ID" value="CAL5013239.1"/>
    <property type="molecule type" value="Genomic_DNA"/>
</dbReference>
<feature type="signal peptide" evidence="2">
    <location>
        <begin position="1"/>
        <end position="24"/>
    </location>
</feature>
<evidence type="ECO:0000313" key="4">
    <source>
        <dbReference type="EMBL" id="CAL5013239.1"/>
    </source>
</evidence>
<gene>
    <name evidence="4" type="ORF">URODEC1_LOCUS71300</name>
</gene>
<keyword evidence="5" id="KW-1185">Reference proteome</keyword>
<evidence type="ECO:0000256" key="1">
    <source>
        <dbReference type="ARBA" id="ARBA00022729"/>
    </source>
</evidence>
<evidence type="ECO:0000256" key="2">
    <source>
        <dbReference type="SAM" id="SignalP"/>
    </source>
</evidence>